<organism evidence="1">
    <name type="scientific">Anopheles sinensis</name>
    <name type="common">Mosquito</name>
    <dbReference type="NCBI Taxonomy" id="74873"/>
    <lineage>
        <taxon>Eukaryota</taxon>
        <taxon>Metazoa</taxon>
        <taxon>Ecdysozoa</taxon>
        <taxon>Arthropoda</taxon>
        <taxon>Hexapoda</taxon>
        <taxon>Insecta</taxon>
        <taxon>Pterygota</taxon>
        <taxon>Neoptera</taxon>
        <taxon>Endopterygota</taxon>
        <taxon>Diptera</taxon>
        <taxon>Nematocera</taxon>
        <taxon>Culicoidea</taxon>
        <taxon>Culicidae</taxon>
        <taxon>Anophelinae</taxon>
        <taxon>Anopheles</taxon>
    </lineage>
</organism>
<dbReference type="AlphaFoldDB" id="A0A084VW58"/>
<dbReference type="Proteomes" id="UP000030765">
    <property type="component" value="Unassembled WGS sequence"/>
</dbReference>
<reference evidence="2" key="2">
    <citation type="submission" date="2020-05" db="UniProtKB">
        <authorList>
            <consortium name="EnsemblMetazoa"/>
        </authorList>
    </citation>
    <scope>IDENTIFICATION</scope>
</reference>
<dbReference type="EMBL" id="KE525170">
    <property type="protein sequence ID" value="KFB42202.1"/>
    <property type="molecule type" value="Genomic_DNA"/>
</dbReference>
<accession>A0A084VW58</accession>
<dbReference type="VEuPathDB" id="VectorBase:ASIC009904"/>
<dbReference type="EMBL" id="ATLV01017471">
    <property type="status" value="NOT_ANNOTATED_CDS"/>
    <property type="molecule type" value="Genomic_DNA"/>
</dbReference>
<dbReference type="EnsemblMetazoa" id="ASIC009904-RA">
    <property type="protein sequence ID" value="ASIC009904-PA"/>
    <property type="gene ID" value="ASIC009904"/>
</dbReference>
<evidence type="ECO:0000313" key="3">
    <source>
        <dbReference type="Proteomes" id="UP000030765"/>
    </source>
</evidence>
<reference evidence="1 3" key="1">
    <citation type="journal article" date="2014" name="BMC Genomics">
        <title>Genome sequence of Anopheles sinensis provides insight into genetics basis of mosquito competence for malaria parasites.</title>
        <authorList>
            <person name="Zhou D."/>
            <person name="Zhang D."/>
            <person name="Ding G."/>
            <person name="Shi L."/>
            <person name="Hou Q."/>
            <person name="Ye Y."/>
            <person name="Xu Y."/>
            <person name="Zhou H."/>
            <person name="Xiong C."/>
            <person name="Li S."/>
            <person name="Yu J."/>
            <person name="Hong S."/>
            <person name="Yu X."/>
            <person name="Zou P."/>
            <person name="Chen C."/>
            <person name="Chang X."/>
            <person name="Wang W."/>
            <person name="Lv Y."/>
            <person name="Sun Y."/>
            <person name="Ma L."/>
            <person name="Shen B."/>
            <person name="Zhu C."/>
        </authorList>
    </citation>
    <scope>NUCLEOTIDE SEQUENCE [LARGE SCALE GENOMIC DNA]</scope>
</reference>
<sequence length="66" mass="7151">MHEEKPFGPDAIQCGSVCWALIEMHSQMMHLHVDLGSMMGFTAEYDAASGSGQGVQAKPNRKSQVS</sequence>
<name>A0A084VW58_ANOSI</name>
<proteinExistence type="predicted"/>
<protein>
    <submittedName>
        <fullName evidence="1 2">Oxidoreductase</fullName>
    </submittedName>
</protein>
<keyword evidence="3" id="KW-1185">Reference proteome</keyword>
<evidence type="ECO:0000313" key="1">
    <source>
        <dbReference type="EMBL" id="KFB42202.1"/>
    </source>
</evidence>
<gene>
    <name evidence="1" type="ORF">ZHAS_00009904</name>
</gene>
<evidence type="ECO:0000313" key="2">
    <source>
        <dbReference type="EnsemblMetazoa" id="ASIC009904-PA"/>
    </source>
</evidence>